<evidence type="ECO:0000256" key="1">
    <source>
        <dbReference type="SAM" id="Phobius"/>
    </source>
</evidence>
<dbReference type="EMBL" id="BARU01032014">
    <property type="protein sequence ID" value="GAH66204.1"/>
    <property type="molecule type" value="Genomic_DNA"/>
</dbReference>
<comment type="caution">
    <text evidence="2">The sequence shown here is derived from an EMBL/GenBank/DDBJ whole genome shotgun (WGS) entry which is preliminary data.</text>
</comment>
<organism evidence="2">
    <name type="scientific">marine sediment metagenome</name>
    <dbReference type="NCBI Taxonomy" id="412755"/>
    <lineage>
        <taxon>unclassified sequences</taxon>
        <taxon>metagenomes</taxon>
        <taxon>ecological metagenomes</taxon>
    </lineage>
</organism>
<feature type="transmembrane region" description="Helical" evidence="1">
    <location>
        <begin position="41"/>
        <end position="63"/>
    </location>
</feature>
<feature type="transmembrane region" description="Helical" evidence="1">
    <location>
        <begin position="69"/>
        <end position="87"/>
    </location>
</feature>
<feature type="transmembrane region" description="Helical" evidence="1">
    <location>
        <begin position="163"/>
        <end position="180"/>
    </location>
</feature>
<feature type="transmembrane region" description="Helical" evidence="1">
    <location>
        <begin position="96"/>
        <end position="117"/>
    </location>
</feature>
<sequence length="253" mass="29311">MALIILFWIFAILLILFIVSLLAVGFFFLIKGNQNKMKNLIVIGMGFIAMVIGFIGSFVFNLGFAFQEVFVFIGFVSLVVFTNMTFYKGRKSKAKVVLIVTVILGTIQLILMTLHVYFSINTYYFRVTLDVPYTFLVFNWMAWSSYSAYQKIKNKNIQPWIKVRYKLVAFVSFILSFSNIPEYFQPVGTTWGDPDNLISLAVFGTTAVISVIFAIGFSLAWMMPNWLKKFFNRNYQLLDEKEYTEEELMNLIR</sequence>
<dbReference type="AlphaFoldDB" id="X1IJA3"/>
<accession>X1IJA3</accession>
<name>X1IJA3_9ZZZZ</name>
<feature type="transmembrane region" description="Helical" evidence="1">
    <location>
        <begin position="123"/>
        <end position="142"/>
    </location>
</feature>
<protein>
    <submittedName>
        <fullName evidence="2">Uncharacterized protein</fullName>
    </submittedName>
</protein>
<proteinExistence type="predicted"/>
<feature type="transmembrane region" description="Helical" evidence="1">
    <location>
        <begin position="200"/>
        <end position="223"/>
    </location>
</feature>
<gene>
    <name evidence="2" type="ORF">S03H2_50546</name>
</gene>
<keyword evidence="1" id="KW-0472">Membrane</keyword>
<reference evidence="2" key="1">
    <citation type="journal article" date="2014" name="Front. Microbiol.">
        <title>High frequency of phylogenetically diverse reductive dehalogenase-homologous genes in deep subseafloor sedimentary metagenomes.</title>
        <authorList>
            <person name="Kawai M."/>
            <person name="Futagami T."/>
            <person name="Toyoda A."/>
            <person name="Takaki Y."/>
            <person name="Nishi S."/>
            <person name="Hori S."/>
            <person name="Arai W."/>
            <person name="Tsubouchi T."/>
            <person name="Morono Y."/>
            <person name="Uchiyama I."/>
            <person name="Ito T."/>
            <person name="Fujiyama A."/>
            <person name="Inagaki F."/>
            <person name="Takami H."/>
        </authorList>
    </citation>
    <scope>NUCLEOTIDE SEQUENCE</scope>
    <source>
        <strain evidence="2">Expedition CK06-06</strain>
    </source>
</reference>
<evidence type="ECO:0000313" key="2">
    <source>
        <dbReference type="EMBL" id="GAH66204.1"/>
    </source>
</evidence>
<keyword evidence="1" id="KW-1133">Transmembrane helix</keyword>
<feature type="non-terminal residue" evidence="2">
    <location>
        <position position="253"/>
    </location>
</feature>
<keyword evidence="1" id="KW-0812">Transmembrane</keyword>
<feature type="transmembrane region" description="Helical" evidence="1">
    <location>
        <begin position="6"/>
        <end position="29"/>
    </location>
</feature>